<dbReference type="PANTHER" id="PTHR43742">
    <property type="entry name" value="TRIMETHYLAMINE-N-OXIDE REDUCTASE"/>
    <property type="match status" value="1"/>
</dbReference>
<sequence>ETGAEPMVNYFPPEESVEKTPDLAQRYPLALVNAKIRTKVHSTFALMPWLAEIYPEGWVDINVDDAASRDVKDGETVEVFNDRGSIRVKARVHSGIRPGVVSLQNGWWIKQGTNASILSNDRPTAISNGHTLNSTLVEVRRT</sequence>
<dbReference type="EMBL" id="LAZR01051556">
    <property type="protein sequence ID" value="KKK84901.1"/>
    <property type="molecule type" value="Genomic_DNA"/>
</dbReference>
<proteinExistence type="predicted"/>
<dbReference type="InterPro" id="IPR009010">
    <property type="entry name" value="Asp_de-COase-like_dom_sf"/>
</dbReference>
<feature type="domain" description="Molybdopterin dinucleotide-binding" evidence="3">
    <location>
        <begin position="29"/>
        <end position="135"/>
    </location>
</feature>
<protein>
    <recommendedName>
        <fullName evidence="3">Molybdopterin dinucleotide-binding domain-containing protein</fullName>
    </recommendedName>
</protein>
<evidence type="ECO:0000259" key="3">
    <source>
        <dbReference type="Pfam" id="PF01568"/>
    </source>
</evidence>
<name>A0A0F9BKL3_9ZZZZ</name>
<accession>A0A0F9BKL3</accession>
<evidence type="ECO:0000313" key="4">
    <source>
        <dbReference type="EMBL" id="KKK84901.1"/>
    </source>
</evidence>
<dbReference type="GO" id="GO:0043546">
    <property type="term" value="F:molybdopterin cofactor binding"/>
    <property type="evidence" value="ECO:0007669"/>
    <property type="project" value="InterPro"/>
</dbReference>
<dbReference type="GO" id="GO:0016491">
    <property type="term" value="F:oxidoreductase activity"/>
    <property type="evidence" value="ECO:0007669"/>
    <property type="project" value="InterPro"/>
</dbReference>
<dbReference type="GO" id="GO:0051536">
    <property type="term" value="F:iron-sulfur cluster binding"/>
    <property type="evidence" value="ECO:0007669"/>
    <property type="project" value="UniProtKB-KW"/>
</dbReference>
<gene>
    <name evidence="4" type="ORF">LCGC14_2778700</name>
</gene>
<evidence type="ECO:0000256" key="1">
    <source>
        <dbReference type="ARBA" id="ARBA00023004"/>
    </source>
</evidence>
<reference evidence="4" key="1">
    <citation type="journal article" date="2015" name="Nature">
        <title>Complex archaea that bridge the gap between prokaryotes and eukaryotes.</title>
        <authorList>
            <person name="Spang A."/>
            <person name="Saw J.H."/>
            <person name="Jorgensen S.L."/>
            <person name="Zaremba-Niedzwiedzka K."/>
            <person name="Martijn J."/>
            <person name="Lind A.E."/>
            <person name="van Eijk R."/>
            <person name="Schleper C."/>
            <person name="Guy L."/>
            <person name="Ettema T.J."/>
        </authorList>
    </citation>
    <scope>NUCLEOTIDE SEQUENCE</scope>
</reference>
<feature type="non-terminal residue" evidence="4">
    <location>
        <position position="1"/>
    </location>
</feature>
<keyword evidence="2" id="KW-0411">Iron-sulfur</keyword>
<dbReference type="PANTHER" id="PTHR43742:SF6">
    <property type="entry name" value="OXIDOREDUCTASE YYAE-RELATED"/>
    <property type="match status" value="1"/>
</dbReference>
<dbReference type="SUPFAM" id="SSF50692">
    <property type="entry name" value="ADC-like"/>
    <property type="match status" value="1"/>
</dbReference>
<dbReference type="InterPro" id="IPR006657">
    <property type="entry name" value="MoPterin_dinucl-bd_dom"/>
</dbReference>
<dbReference type="InterPro" id="IPR050612">
    <property type="entry name" value="Prok_Mopterin_Oxidored"/>
</dbReference>
<keyword evidence="2" id="KW-0479">Metal-binding</keyword>
<dbReference type="Pfam" id="PF01568">
    <property type="entry name" value="Molydop_binding"/>
    <property type="match status" value="1"/>
</dbReference>
<evidence type="ECO:0000256" key="2">
    <source>
        <dbReference type="ARBA" id="ARBA00023014"/>
    </source>
</evidence>
<dbReference type="Gene3D" id="2.40.40.20">
    <property type="match status" value="1"/>
</dbReference>
<comment type="caution">
    <text evidence="4">The sequence shown here is derived from an EMBL/GenBank/DDBJ whole genome shotgun (WGS) entry which is preliminary data.</text>
</comment>
<organism evidence="4">
    <name type="scientific">marine sediment metagenome</name>
    <dbReference type="NCBI Taxonomy" id="412755"/>
    <lineage>
        <taxon>unclassified sequences</taxon>
        <taxon>metagenomes</taxon>
        <taxon>ecological metagenomes</taxon>
    </lineage>
</organism>
<dbReference type="AlphaFoldDB" id="A0A0F9BKL3"/>
<keyword evidence="1" id="KW-0408">Iron</keyword>